<dbReference type="EMBL" id="JBCITK010000001">
    <property type="protein sequence ID" value="MEN0641787.1"/>
    <property type="molecule type" value="Genomic_DNA"/>
</dbReference>
<sequence length="48" mass="5723">MLELECIKARIRDLQQQAEMEASIRKRPFLFKKQLGPFFILIKQMSPT</sequence>
<evidence type="ECO:0008006" key="3">
    <source>
        <dbReference type="Google" id="ProtNLM"/>
    </source>
</evidence>
<dbReference type="Proteomes" id="UP001418796">
    <property type="component" value="Unassembled WGS sequence"/>
</dbReference>
<gene>
    <name evidence="1" type="ORF">MKY91_01235</name>
</gene>
<organism evidence="1 2">
    <name type="scientific">Alkalicoccobacillus gibsonii</name>
    <dbReference type="NCBI Taxonomy" id="79881"/>
    <lineage>
        <taxon>Bacteria</taxon>
        <taxon>Bacillati</taxon>
        <taxon>Bacillota</taxon>
        <taxon>Bacilli</taxon>
        <taxon>Bacillales</taxon>
        <taxon>Bacillaceae</taxon>
        <taxon>Alkalicoccobacillus</taxon>
    </lineage>
</organism>
<keyword evidence="2" id="KW-1185">Reference proteome</keyword>
<name>A0ABU9VD15_9BACI</name>
<protein>
    <recommendedName>
        <fullName evidence="3">Transposase</fullName>
    </recommendedName>
</protein>
<comment type="caution">
    <text evidence="1">The sequence shown here is derived from an EMBL/GenBank/DDBJ whole genome shotgun (WGS) entry which is preliminary data.</text>
</comment>
<proteinExistence type="predicted"/>
<evidence type="ECO:0000313" key="1">
    <source>
        <dbReference type="EMBL" id="MEN0641787.1"/>
    </source>
</evidence>
<reference evidence="1 2" key="1">
    <citation type="submission" date="2024-03" db="EMBL/GenBank/DDBJ databases">
        <title>Bacilli Hybrid Assemblies.</title>
        <authorList>
            <person name="Kovac J."/>
        </authorList>
    </citation>
    <scope>NUCLEOTIDE SEQUENCE [LARGE SCALE GENOMIC DNA]</scope>
    <source>
        <strain evidence="1 2">FSL R7-0666</strain>
    </source>
</reference>
<evidence type="ECO:0000313" key="2">
    <source>
        <dbReference type="Proteomes" id="UP001418796"/>
    </source>
</evidence>
<accession>A0ABU9VD15</accession>
<dbReference type="RefSeq" id="WP_343128975.1">
    <property type="nucleotide sequence ID" value="NZ_JBCITK010000001.1"/>
</dbReference>